<dbReference type="Proteomes" id="UP001157133">
    <property type="component" value="Unassembled WGS sequence"/>
</dbReference>
<protein>
    <submittedName>
        <fullName evidence="3">Membrane protein FxsA</fullName>
    </submittedName>
</protein>
<reference evidence="3 4" key="1">
    <citation type="submission" date="2023-03" db="EMBL/GenBank/DDBJ databases">
        <title>Draft genome sequence of Thalassotalea eurytherma JCM 18482T.</title>
        <authorList>
            <person name="Sawabe T."/>
        </authorList>
    </citation>
    <scope>NUCLEOTIDE SEQUENCE [LARGE SCALE GENOMIC DNA]</scope>
    <source>
        <strain evidence="3 4">JCM 18482</strain>
    </source>
</reference>
<evidence type="ECO:0000313" key="3">
    <source>
        <dbReference type="EMBL" id="GLX82886.1"/>
    </source>
</evidence>
<organism evidence="3 4">
    <name type="scientific">Thalassotalea eurytherma</name>
    <dbReference type="NCBI Taxonomy" id="1144278"/>
    <lineage>
        <taxon>Bacteria</taxon>
        <taxon>Pseudomonadati</taxon>
        <taxon>Pseudomonadota</taxon>
        <taxon>Gammaproteobacteria</taxon>
        <taxon>Alteromonadales</taxon>
        <taxon>Colwelliaceae</taxon>
        <taxon>Thalassotalea</taxon>
    </lineage>
</organism>
<dbReference type="RefSeq" id="WP_284208275.1">
    <property type="nucleotide sequence ID" value="NZ_BSSU01000011.1"/>
</dbReference>
<dbReference type="InterPro" id="IPR007313">
    <property type="entry name" value="FxsA"/>
</dbReference>
<accession>A0ABQ6H3Y8</accession>
<feature type="transmembrane region" description="Helical" evidence="2">
    <location>
        <begin position="68"/>
        <end position="91"/>
    </location>
</feature>
<feature type="transmembrane region" description="Helical" evidence="2">
    <location>
        <begin position="5"/>
        <end position="23"/>
    </location>
</feature>
<comment type="caution">
    <text evidence="3">The sequence shown here is derived from an EMBL/GenBank/DDBJ whole genome shotgun (WGS) entry which is preliminary data.</text>
</comment>
<feature type="region of interest" description="Disordered" evidence="1">
    <location>
        <begin position="138"/>
        <end position="170"/>
    </location>
</feature>
<dbReference type="Pfam" id="PF04186">
    <property type="entry name" value="FxsA"/>
    <property type="match status" value="1"/>
</dbReference>
<evidence type="ECO:0000256" key="1">
    <source>
        <dbReference type="SAM" id="MobiDB-lite"/>
    </source>
</evidence>
<dbReference type="EMBL" id="BSSU01000011">
    <property type="protein sequence ID" value="GLX82886.1"/>
    <property type="molecule type" value="Genomic_DNA"/>
</dbReference>
<proteinExistence type="predicted"/>
<keyword evidence="2" id="KW-0812">Transmembrane</keyword>
<keyword evidence="2" id="KW-1133">Transmembrane helix</keyword>
<dbReference type="PANTHER" id="PTHR35335:SF1">
    <property type="entry name" value="UPF0716 PROTEIN FXSA"/>
    <property type="match status" value="1"/>
</dbReference>
<sequence length="170" mass="18950">MFPILFLMFVLIPIIEITVLIQVGTVIGTWPTVAIVVLTAWLGAKFVRQQGLTTLRNLQEKSARGEIPSNEIITGFLLLLSGVFLVTPGFVTDAFGLSLLIPSVRNGFIKKVQSHIHLQAAAQSGFHSAHFQQGNTYEHEPFDQQPFDQAPQQPRQHLGDTIEGEYERKE</sequence>
<evidence type="ECO:0000313" key="4">
    <source>
        <dbReference type="Proteomes" id="UP001157133"/>
    </source>
</evidence>
<keyword evidence="2" id="KW-0472">Membrane</keyword>
<dbReference type="NCBIfam" id="NF008528">
    <property type="entry name" value="PRK11463.1-2"/>
    <property type="match status" value="1"/>
</dbReference>
<dbReference type="PANTHER" id="PTHR35335">
    <property type="entry name" value="UPF0716 PROTEIN FXSA"/>
    <property type="match status" value="1"/>
</dbReference>
<gene>
    <name evidence="3" type="primary">fxsA</name>
    <name evidence="3" type="ORF">theurythT_23380</name>
</gene>
<keyword evidence="4" id="KW-1185">Reference proteome</keyword>
<feature type="compositionally biased region" description="Basic and acidic residues" evidence="1">
    <location>
        <begin position="157"/>
        <end position="170"/>
    </location>
</feature>
<feature type="transmembrane region" description="Helical" evidence="2">
    <location>
        <begin position="29"/>
        <end position="47"/>
    </location>
</feature>
<evidence type="ECO:0000256" key="2">
    <source>
        <dbReference type="SAM" id="Phobius"/>
    </source>
</evidence>
<name>A0ABQ6H3Y8_9GAMM</name>
<feature type="compositionally biased region" description="Low complexity" evidence="1">
    <location>
        <begin position="143"/>
        <end position="156"/>
    </location>
</feature>